<comment type="similarity">
    <text evidence="2">Belongs to the COX20 family.</text>
</comment>
<accession>A0A0D2WLL5</accession>
<evidence type="ECO:0000256" key="1">
    <source>
        <dbReference type="ARBA" id="ARBA00004273"/>
    </source>
</evidence>
<keyword evidence="6" id="KW-1133">Transmembrane helix</keyword>
<gene>
    <name evidence="10" type="ORF">CAOG_002620</name>
</gene>
<dbReference type="AlphaFoldDB" id="A0A0D2WLL5"/>
<dbReference type="EMBL" id="KE346362">
    <property type="protein sequence ID" value="KJE91490.1"/>
    <property type="molecule type" value="Genomic_DNA"/>
</dbReference>
<keyword evidence="7" id="KW-0496">Mitochondrion</keyword>
<evidence type="ECO:0000256" key="2">
    <source>
        <dbReference type="ARBA" id="ARBA00009575"/>
    </source>
</evidence>
<evidence type="ECO:0000256" key="9">
    <source>
        <dbReference type="SAM" id="MobiDB-lite"/>
    </source>
</evidence>
<evidence type="ECO:0000256" key="4">
    <source>
        <dbReference type="ARBA" id="ARBA00022692"/>
    </source>
</evidence>
<dbReference type="PANTHER" id="PTHR31586">
    <property type="entry name" value="CYTOCHROME C OXIDASE PROTEIN 20"/>
    <property type="match status" value="1"/>
</dbReference>
<keyword evidence="8" id="KW-0472">Membrane</keyword>
<dbReference type="GO" id="GO:0033617">
    <property type="term" value="P:mitochondrial respiratory chain complex IV assembly"/>
    <property type="evidence" value="ECO:0007669"/>
    <property type="project" value="InterPro"/>
</dbReference>
<keyword evidence="5" id="KW-0999">Mitochondrion inner membrane</keyword>
<dbReference type="InterPro" id="IPR022533">
    <property type="entry name" value="Cox20"/>
</dbReference>
<comment type="subcellular location">
    <subcellularLocation>
        <location evidence="1">Mitochondrion inner membrane</location>
    </subcellularLocation>
</comment>
<dbReference type="InParanoid" id="A0A0D2WLL5"/>
<organism evidence="10 11">
    <name type="scientific">Capsaspora owczarzaki (strain ATCC 30864)</name>
    <dbReference type="NCBI Taxonomy" id="595528"/>
    <lineage>
        <taxon>Eukaryota</taxon>
        <taxon>Filasterea</taxon>
        <taxon>Capsaspora</taxon>
    </lineage>
</organism>
<evidence type="ECO:0000256" key="8">
    <source>
        <dbReference type="ARBA" id="ARBA00023136"/>
    </source>
</evidence>
<feature type="compositionally biased region" description="Low complexity" evidence="9">
    <location>
        <begin position="13"/>
        <end position="27"/>
    </location>
</feature>
<protein>
    <recommendedName>
        <fullName evidence="3">Cytochrome c oxidase assembly protein COX20, mitochondrial</fullName>
    </recommendedName>
</protein>
<reference evidence="11" key="1">
    <citation type="submission" date="2011-02" db="EMBL/GenBank/DDBJ databases">
        <title>The Genome Sequence of Capsaspora owczarzaki ATCC 30864.</title>
        <authorList>
            <person name="Russ C."/>
            <person name="Cuomo C."/>
            <person name="Burger G."/>
            <person name="Gray M.W."/>
            <person name="Holland P.W.H."/>
            <person name="King N."/>
            <person name="Lang F.B.F."/>
            <person name="Roger A.J."/>
            <person name="Ruiz-Trillo I."/>
            <person name="Young S.K."/>
            <person name="Zeng Q."/>
            <person name="Gargeya S."/>
            <person name="Alvarado L."/>
            <person name="Berlin A."/>
            <person name="Chapman S.B."/>
            <person name="Chen Z."/>
            <person name="Freedman E."/>
            <person name="Gellesch M."/>
            <person name="Goldberg J."/>
            <person name="Griggs A."/>
            <person name="Gujja S."/>
            <person name="Heilman E."/>
            <person name="Heiman D."/>
            <person name="Howarth C."/>
            <person name="Mehta T."/>
            <person name="Neiman D."/>
            <person name="Pearson M."/>
            <person name="Roberts A."/>
            <person name="Saif S."/>
            <person name="Shea T."/>
            <person name="Shenoy N."/>
            <person name="Sisk P."/>
            <person name="Stolte C."/>
            <person name="Sykes S."/>
            <person name="White J."/>
            <person name="Yandava C."/>
            <person name="Haas B."/>
            <person name="Nusbaum C."/>
            <person name="Birren B."/>
        </authorList>
    </citation>
    <scope>NUCLEOTIDE SEQUENCE</scope>
    <source>
        <strain evidence="11">ATCC 30864</strain>
    </source>
</reference>
<sequence length="148" mass="16370">MSSADAKPPATPSPQQQQQQPAPAAEATPGSSRTDLSPALGQMGPTPPFWTQEYWVRVPCARQSALTGLAAMITVCAVQTVRTRDANKALTQAAWSWFGAGMISWWVCRYNYRTNIIQLRRSVELYREGVREKEEHASTDSPTTERSS</sequence>
<evidence type="ECO:0000256" key="3">
    <source>
        <dbReference type="ARBA" id="ARBA00017689"/>
    </source>
</evidence>
<evidence type="ECO:0000313" key="11">
    <source>
        <dbReference type="Proteomes" id="UP000008743"/>
    </source>
</evidence>
<evidence type="ECO:0000256" key="6">
    <source>
        <dbReference type="ARBA" id="ARBA00022989"/>
    </source>
</evidence>
<dbReference type="PhylomeDB" id="A0A0D2WLL5"/>
<dbReference type="Proteomes" id="UP000008743">
    <property type="component" value="Unassembled WGS sequence"/>
</dbReference>
<keyword evidence="4" id="KW-0812">Transmembrane</keyword>
<evidence type="ECO:0000256" key="7">
    <source>
        <dbReference type="ARBA" id="ARBA00023128"/>
    </source>
</evidence>
<feature type="region of interest" description="Disordered" evidence="9">
    <location>
        <begin position="1"/>
        <end position="43"/>
    </location>
</feature>
<keyword evidence="11" id="KW-1185">Reference proteome</keyword>
<dbReference type="Pfam" id="PF12597">
    <property type="entry name" value="Cox20"/>
    <property type="match status" value="1"/>
</dbReference>
<dbReference type="RefSeq" id="XP_004349370.1">
    <property type="nucleotide sequence ID" value="XM_004349320.2"/>
</dbReference>
<name>A0A0D2WLL5_CAPO3</name>
<proteinExistence type="inferred from homology"/>
<dbReference type="GO" id="GO:0005743">
    <property type="term" value="C:mitochondrial inner membrane"/>
    <property type="evidence" value="ECO:0007669"/>
    <property type="project" value="UniProtKB-SubCell"/>
</dbReference>
<dbReference type="PANTHER" id="PTHR31586:SF1">
    <property type="entry name" value="CYTOCHROME C OXIDASE ASSEMBLY PROTEIN COX20, MITOCHONDRIAL"/>
    <property type="match status" value="1"/>
</dbReference>
<evidence type="ECO:0000256" key="5">
    <source>
        <dbReference type="ARBA" id="ARBA00022792"/>
    </source>
</evidence>
<evidence type="ECO:0000313" key="10">
    <source>
        <dbReference type="EMBL" id="KJE91490.1"/>
    </source>
</evidence>